<gene>
    <name evidence="1" type="ORF">C8Q71DRAFT_557663</name>
</gene>
<evidence type="ECO:0000313" key="2">
    <source>
        <dbReference type="Proteomes" id="UP000814176"/>
    </source>
</evidence>
<dbReference type="Pfam" id="PF10604">
    <property type="entry name" value="Polyketide_cyc2"/>
    <property type="match status" value="1"/>
</dbReference>
<protein>
    <recommendedName>
        <fullName evidence="3">Polyketide cyclase/dehydrase/lipid transport protein</fullName>
    </recommendedName>
</protein>
<dbReference type="SUPFAM" id="SSF55961">
    <property type="entry name" value="Bet v1-like"/>
    <property type="match status" value="1"/>
</dbReference>
<dbReference type="InterPro" id="IPR019587">
    <property type="entry name" value="Polyketide_cyclase/dehydratase"/>
</dbReference>
<dbReference type="PANTHER" id="PTHR36166:SF1">
    <property type="entry name" value="SRPBCC DOMAIN-CONTAINING PROTEIN"/>
    <property type="match status" value="1"/>
</dbReference>
<dbReference type="PANTHER" id="PTHR36166">
    <property type="entry name" value="CHROMOSOME 9, WHOLE GENOME SHOTGUN SEQUENCE"/>
    <property type="match status" value="1"/>
</dbReference>
<dbReference type="CDD" id="cd07822">
    <property type="entry name" value="SRPBCC_4"/>
    <property type="match status" value="1"/>
</dbReference>
<dbReference type="RefSeq" id="XP_047779758.1">
    <property type="nucleotide sequence ID" value="XM_047919337.1"/>
</dbReference>
<evidence type="ECO:0008006" key="3">
    <source>
        <dbReference type="Google" id="ProtNLM"/>
    </source>
</evidence>
<evidence type="ECO:0000313" key="1">
    <source>
        <dbReference type="EMBL" id="KAH9837720.1"/>
    </source>
</evidence>
<accession>A0ABQ8KIV9</accession>
<comment type="caution">
    <text evidence="1">The sequence shown here is derived from an EMBL/GenBank/DDBJ whole genome shotgun (WGS) entry which is preliminary data.</text>
</comment>
<dbReference type="GeneID" id="72000069"/>
<sequence>MTNLPEPKFTGVLTLSASSVIDAPIEKVWDVLCNFQSYSEWNDFVHAQVIVDGKTKKPLPDQTAREGTYLLMDVHIPPSPDASRPPTSRPLEIITAVDHTNYRVAWVNCMPKWLVNAERWQALSVVEGGKTLYETREVMGGIGAYFIKWFMFASLTKGFQAVADGLKKRAEQLQQ</sequence>
<dbReference type="Proteomes" id="UP000814176">
    <property type="component" value="Unassembled WGS sequence"/>
</dbReference>
<organism evidence="1 2">
    <name type="scientific">Rhodofomes roseus</name>
    <dbReference type="NCBI Taxonomy" id="34475"/>
    <lineage>
        <taxon>Eukaryota</taxon>
        <taxon>Fungi</taxon>
        <taxon>Dikarya</taxon>
        <taxon>Basidiomycota</taxon>
        <taxon>Agaricomycotina</taxon>
        <taxon>Agaricomycetes</taxon>
        <taxon>Polyporales</taxon>
        <taxon>Rhodofomes</taxon>
    </lineage>
</organism>
<dbReference type="EMBL" id="JADCUA010000008">
    <property type="protein sequence ID" value="KAH9837720.1"/>
    <property type="molecule type" value="Genomic_DNA"/>
</dbReference>
<dbReference type="Gene3D" id="3.30.530.20">
    <property type="match status" value="1"/>
</dbReference>
<proteinExistence type="predicted"/>
<keyword evidence="2" id="KW-1185">Reference proteome</keyword>
<name>A0ABQ8KIV9_9APHY</name>
<reference evidence="1 2" key="1">
    <citation type="journal article" date="2021" name="Environ. Microbiol.">
        <title>Gene family expansions and transcriptome signatures uncover fungal adaptations to wood decay.</title>
        <authorList>
            <person name="Hage H."/>
            <person name="Miyauchi S."/>
            <person name="Viragh M."/>
            <person name="Drula E."/>
            <person name="Min B."/>
            <person name="Chaduli D."/>
            <person name="Navarro D."/>
            <person name="Favel A."/>
            <person name="Norest M."/>
            <person name="Lesage-Meessen L."/>
            <person name="Balint B."/>
            <person name="Merenyi Z."/>
            <person name="de Eugenio L."/>
            <person name="Morin E."/>
            <person name="Martinez A.T."/>
            <person name="Baldrian P."/>
            <person name="Stursova M."/>
            <person name="Martinez M.J."/>
            <person name="Novotny C."/>
            <person name="Magnuson J.K."/>
            <person name="Spatafora J.W."/>
            <person name="Maurice S."/>
            <person name="Pangilinan J."/>
            <person name="Andreopoulos W."/>
            <person name="LaButti K."/>
            <person name="Hundley H."/>
            <person name="Na H."/>
            <person name="Kuo A."/>
            <person name="Barry K."/>
            <person name="Lipzen A."/>
            <person name="Henrissat B."/>
            <person name="Riley R."/>
            <person name="Ahrendt S."/>
            <person name="Nagy L.G."/>
            <person name="Grigoriev I.V."/>
            <person name="Martin F."/>
            <person name="Rosso M.N."/>
        </authorList>
    </citation>
    <scope>NUCLEOTIDE SEQUENCE [LARGE SCALE GENOMIC DNA]</scope>
    <source>
        <strain evidence="1 2">CIRM-BRFM 1785</strain>
    </source>
</reference>
<dbReference type="InterPro" id="IPR023393">
    <property type="entry name" value="START-like_dom_sf"/>
</dbReference>